<name>A0AAD2PY93_9STRA</name>
<dbReference type="AlphaFoldDB" id="A0AAD2PY93"/>
<dbReference type="Proteomes" id="UP001295423">
    <property type="component" value="Unassembled WGS sequence"/>
</dbReference>
<gene>
    <name evidence="1" type="ORF">CYCCA115_LOCUS24528</name>
</gene>
<protein>
    <submittedName>
        <fullName evidence="1">Uncharacterized protein</fullName>
    </submittedName>
</protein>
<reference evidence="1" key="1">
    <citation type="submission" date="2023-08" db="EMBL/GenBank/DDBJ databases">
        <authorList>
            <person name="Audoor S."/>
            <person name="Bilcke G."/>
        </authorList>
    </citation>
    <scope>NUCLEOTIDE SEQUENCE</scope>
</reference>
<proteinExistence type="predicted"/>
<organism evidence="1 2">
    <name type="scientific">Cylindrotheca closterium</name>
    <dbReference type="NCBI Taxonomy" id="2856"/>
    <lineage>
        <taxon>Eukaryota</taxon>
        <taxon>Sar</taxon>
        <taxon>Stramenopiles</taxon>
        <taxon>Ochrophyta</taxon>
        <taxon>Bacillariophyta</taxon>
        <taxon>Bacillariophyceae</taxon>
        <taxon>Bacillariophycidae</taxon>
        <taxon>Bacillariales</taxon>
        <taxon>Bacillariaceae</taxon>
        <taxon>Cylindrotheca</taxon>
    </lineage>
</organism>
<keyword evidence="2" id="KW-1185">Reference proteome</keyword>
<comment type="caution">
    <text evidence="1">The sequence shown here is derived from an EMBL/GenBank/DDBJ whole genome shotgun (WGS) entry which is preliminary data.</text>
</comment>
<dbReference type="EMBL" id="CAKOGP040002527">
    <property type="protein sequence ID" value="CAJ1970512.1"/>
    <property type="molecule type" value="Genomic_DNA"/>
</dbReference>
<evidence type="ECO:0000313" key="2">
    <source>
        <dbReference type="Proteomes" id="UP001295423"/>
    </source>
</evidence>
<accession>A0AAD2PY93</accession>
<evidence type="ECO:0000313" key="1">
    <source>
        <dbReference type="EMBL" id="CAJ1970512.1"/>
    </source>
</evidence>
<sequence length="299" mass="34367">MLAPLENLKAHKVQMIAKAKDWAEQLRPNLLHKHDVLPLIWSTIMKKLEYPMALATLDAQQWTDIMSPVLQVCLPKAGVCCNFPRDVVFALLSYQCLGLPHPFGCQVLKHFEMLLRHLANRTKTGDYMEATFQAHQLETGTSFGILQQAYNNTAILASDTWMKRVWHRLEGLDIYVACDSPALSHRCMDDSLQGDLFINLEVDQDELLWLNWCRMFLQDQSPYQSKLIGLLVDIMAVDWLLQQWPPNLSTCPKVRIACEDLSFENHPLSPMDARFDLVSSIREAILWSSVDWSPQHVYC</sequence>